<organism evidence="2 3">
    <name type="scientific">Roseomonas acroporae</name>
    <dbReference type="NCBI Taxonomy" id="2937791"/>
    <lineage>
        <taxon>Bacteria</taxon>
        <taxon>Pseudomonadati</taxon>
        <taxon>Pseudomonadota</taxon>
        <taxon>Alphaproteobacteria</taxon>
        <taxon>Acetobacterales</taxon>
        <taxon>Roseomonadaceae</taxon>
        <taxon>Roseomonas</taxon>
    </lineage>
</organism>
<comment type="caution">
    <text evidence="2">The sequence shown here is derived from an EMBL/GenBank/DDBJ whole genome shotgun (WGS) entry which is preliminary data.</text>
</comment>
<evidence type="ECO:0000313" key="2">
    <source>
        <dbReference type="EMBL" id="MCK8787848.1"/>
    </source>
</evidence>
<dbReference type="InterPro" id="IPR027056">
    <property type="entry name" value="Gluconate_2DH_su3"/>
</dbReference>
<gene>
    <name evidence="2" type="ORF">M0638_26190</name>
</gene>
<keyword evidence="3" id="KW-1185">Reference proteome</keyword>
<dbReference type="RefSeq" id="WP_248669895.1">
    <property type="nucleotide sequence ID" value="NZ_JALPRX010000151.1"/>
</dbReference>
<protein>
    <submittedName>
        <fullName evidence="2">Gluconate 2-dehydrogenase subunit 3 family protein</fullName>
    </submittedName>
</protein>
<sequence>MPSTHGRRQLLATTALLALSRAAFGRTISGALPWSPNEVYPPPDAARPGPWLYLTADEARAVEAIADRLIPADDLGPGGREAGCAVFIDRQLAGPYGSQEWLYRQGPFHPDAPANFGPQSPITPRERYRAALAALDGHCRGRYAGKPFAELPAAQQDEVLTGLEKGQVQLQGTDGRAFFTLVHTNVVEGFFADPIYGGNRDMCGWKLVGFPGVRYDFRDVIANPNQPYTLPPVSLQGRRPA</sequence>
<dbReference type="AlphaFoldDB" id="A0A9X1YCY1"/>
<keyword evidence="1" id="KW-0732">Signal</keyword>
<dbReference type="Pfam" id="PF13618">
    <property type="entry name" value="Gluconate_2-dh3"/>
    <property type="match status" value="1"/>
</dbReference>
<accession>A0A9X1YCY1</accession>
<name>A0A9X1YCY1_9PROT</name>
<evidence type="ECO:0000256" key="1">
    <source>
        <dbReference type="SAM" id="SignalP"/>
    </source>
</evidence>
<reference evidence="2" key="1">
    <citation type="submission" date="2022-04" db="EMBL/GenBank/DDBJ databases">
        <title>Roseomonas acroporae sp. nov., isolated from coral Acropora digitifera.</title>
        <authorList>
            <person name="Sun H."/>
        </authorList>
    </citation>
    <scope>NUCLEOTIDE SEQUENCE</scope>
    <source>
        <strain evidence="2">NAR14</strain>
    </source>
</reference>
<dbReference type="Proteomes" id="UP001139516">
    <property type="component" value="Unassembled WGS sequence"/>
</dbReference>
<proteinExistence type="predicted"/>
<dbReference type="EMBL" id="JALPRX010000151">
    <property type="protein sequence ID" value="MCK8787848.1"/>
    <property type="molecule type" value="Genomic_DNA"/>
</dbReference>
<feature type="chain" id="PRO_5040889248" evidence="1">
    <location>
        <begin position="26"/>
        <end position="241"/>
    </location>
</feature>
<feature type="signal peptide" evidence="1">
    <location>
        <begin position="1"/>
        <end position="25"/>
    </location>
</feature>
<evidence type="ECO:0000313" key="3">
    <source>
        <dbReference type="Proteomes" id="UP001139516"/>
    </source>
</evidence>